<proteinExistence type="predicted"/>
<dbReference type="Proteomes" id="UP000007463">
    <property type="component" value="Chromosome"/>
</dbReference>
<dbReference type="AlphaFoldDB" id="F2IC82"/>
<evidence type="ECO:0000256" key="3">
    <source>
        <dbReference type="ARBA" id="ARBA00022989"/>
    </source>
</evidence>
<organism evidence="6 7">
    <name type="scientific">Fluviicola taffensis (strain DSM 16823 / NCIMB 13979 / RW262)</name>
    <dbReference type="NCBI Taxonomy" id="755732"/>
    <lineage>
        <taxon>Bacteria</taxon>
        <taxon>Pseudomonadati</taxon>
        <taxon>Bacteroidota</taxon>
        <taxon>Flavobacteriia</taxon>
        <taxon>Flavobacteriales</taxon>
        <taxon>Crocinitomicaceae</taxon>
        <taxon>Fluviicola</taxon>
    </lineage>
</organism>
<evidence type="ECO:0000256" key="2">
    <source>
        <dbReference type="ARBA" id="ARBA00022692"/>
    </source>
</evidence>
<keyword evidence="4 5" id="KW-0472">Membrane</keyword>
<name>F2IC82_FLUTR</name>
<dbReference type="STRING" id="755732.Fluta_2342"/>
<evidence type="ECO:0008006" key="8">
    <source>
        <dbReference type="Google" id="ProtNLM"/>
    </source>
</evidence>
<dbReference type="InterPro" id="IPR032808">
    <property type="entry name" value="DoxX"/>
</dbReference>
<evidence type="ECO:0000313" key="6">
    <source>
        <dbReference type="EMBL" id="AEA44328.1"/>
    </source>
</evidence>
<dbReference type="GO" id="GO:0016020">
    <property type="term" value="C:membrane"/>
    <property type="evidence" value="ECO:0007669"/>
    <property type="project" value="UniProtKB-SubCell"/>
</dbReference>
<dbReference type="EMBL" id="CP002542">
    <property type="protein sequence ID" value="AEA44328.1"/>
    <property type="molecule type" value="Genomic_DNA"/>
</dbReference>
<comment type="subcellular location">
    <subcellularLocation>
        <location evidence="1">Membrane</location>
        <topology evidence="1">Multi-pass membrane protein</topology>
    </subcellularLocation>
</comment>
<protein>
    <recommendedName>
        <fullName evidence="8">DoxX family protein</fullName>
    </recommendedName>
</protein>
<evidence type="ECO:0000313" key="7">
    <source>
        <dbReference type="Proteomes" id="UP000007463"/>
    </source>
</evidence>
<keyword evidence="2 5" id="KW-0812">Transmembrane</keyword>
<reference evidence="7" key="2">
    <citation type="submission" date="2011-02" db="EMBL/GenBank/DDBJ databases">
        <title>The complete genome of Fluviicola taffensis DSM 16823.</title>
        <authorList>
            <consortium name="US DOE Joint Genome Institute (JGI-PGF)"/>
            <person name="Lucas S."/>
            <person name="Copeland A."/>
            <person name="Lapidus A."/>
            <person name="Bruce D."/>
            <person name="Goodwin L."/>
            <person name="Pitluck S."/>
            <person name="Kyrpides N."/>
            <person name="Mavromatis K."/>
            <person name="Ivanova N."/>
            <person name="Mikhailova N."/>
            <person name="Pagani I."/>
            <person name="Chertkov O."/>
            <person name="Detter J.C."/>
            <person name="Han C."/>
            <person name="Tapia R."/>
            <person name="Land M."/>
            <person name="Hauser L."/>
            <person name="Markowitz V."/>
            <person name="Cheng J.-F."/>
            <person name="Hugenholtz P."/>
            <person name="Woyke T."/>
            <person name="Wu D."/>
            <person name="Tindall B."/>
            <person name="Pomrenke H.G."/>
            <person name="Brambilla E."/>
            <person name="Klenk H.-P."/>
            <person name="Eisen J.A."/>
        </authorList>
    </citation>
    <scope>NUCLEOTIDE SEQUENCE [LARGE SCALE GENOMIC DNA]</scope>
    <source>
        <strain evidence="7">DSM 16823 / RW262 / RW262</strain>
    </source>
</reference>
<sequence length="130" mass="14080" precursor="true">MKKTTNVFLWIAQTLLSITLIWAGALKNIQPIEKLELMWPWAGQVSPAFVQFTGVIDLLGGIGLIVPALFRIKPILTPIAALGIILLMISASVFHISRGEGTQIGFNIVVAAIAGFIAYGRLKVVVIRSK</sequence>
<evidence type="ECO:0000256" key="1">
    <source>
        <dbReference type="ARBA" id="ARBA00004141"/>
    </source>
</evidence>
<keyword evidence="3 5" id="KW-1133">Transmembrane helix</keyword>
<feature type="transmembrane region" description="Helical" evidence="5">
    <location>
        <begin position="103"/>
        <end position="122"/>
    </location>
</feature>
<dbReference type="eggNOG" id="ENOG5032SPK">
    <property type="taxonomic scope" value="Bacteria"/>
</dbReference>
<dbReference type="RefSeq" id="WP_013687098.1">
    <property type="nucleotide sequence ID" value="NC_015321.1"/>
</dbReference>
<feature type="transmembrane region" description="Helical" evidence="5">
    <location>
        <begin position="47"/>
        <end position="70"/>
    </location>
</feature>
<evidence type="ECO:0000256" key="4">
    <source>
        <dbReference type="ARBA" id="ARBA00023136"/>
    </source>
</evidence>
<dbReference type="OrthoDB" id="3385086at2"/>
<gene>
    <name evidence="6" type="ordered locus">Fluta_2342</name>
</gene>
<dbReference type="HOGENOM" id="CLU_126433_0_0_10"/>
<dbReference type="Pfam" id="PF13564">
    <property type="entry name" value="DoxX_2"/>
    <property type="match status" value="1"/>
</dbReference>
<reference evidence="6 7" key="1">
    <citation type="journal article" date="2011" name="Stand. Genomic Sci.">
        <title>Complete genome sequence of the gliding freshwater bacterium Fluviicola taffensis type strain (RW262).</title>
        <authorList>
            <person name="Woyke T."/>
            <person name="Chertkov O."/>
            <person name="Lapidus A."/>
            <person name="Nolan M."/>
            <person name="Lucas S."/>
            <person name="Del Rio T.G."/>
            <person name="Tice H."/>
            <person name="Cheng J.F."/>
            <person name="Tapia R."/>
            <person name="Han C."/>
            <person name="Goodwin L."/>
            <person name="Pitluck S."/>
            <person name="Liolios K."/>
            <person name="Pagani I."/>
            <person name="Ivanova N."/>
            <person name="Huntemann M."/>
            <person name="Mavromatis K."/>
            <person name="Mikhailova N."/>
            <person name="Pati A."/>
            <person name="Chen A."/>
            <person name="Palaniappan K."/>
            <person name="Land M."/>
            <person name="Hauser L."/>
            <person name="Brambilla E.M."/>
            <person name="Rohde M."/>
            <person name="Mwirichia R."/>
            <person name="Sikorski J."/>
            <person name="Tindall B.J."/>
            <person name="Goker M."/>
            <person name="Bristow J."/>
            <person name="Eisen J.A."/>
            <person name="Markowitz V."/>
            <person name="Hugenholtz P."/>
            <person name="Klenk H.P."/>
            <person name="Kyrpides N.C."/>
        </authorList>
    </citation>
    <scope>NUCLEOTIDE SEQUENCE [LARGE SCALE GENOMIC DNA]</scope>
    <source>
        <strain evidence="7">DSM 16823 / RW262 / RW262</strain>
    </source>
</reference>
<dbReference type="KEGG" id="fte:Fluta_2342"/>
<keyword evidence="7" id="KW-1185">Reference proteome</keyword>
<feature type="transmembrane region" description="Helical" evidence="5">
    <location>
        <begin position="75"/>
        <end position="97"/>
    </location>
</feature>
<evidence type="ECO:0000256" key="5">
    <source>
        <dbReference type="SAM" id="Phobius"/>
    </source>
</evidence>
<accession>F2IC82</accession>